<gene>
    <name evidence="7" type="ORF">QBZ16_002232</name>
</gene>
<dbReference type="PANTHER" id="PTHR31086">
    <property type="entry name" value="ALUMINUM-ACTIVATED MALATE TRANSPORTER 10"/>
    <property type="match status" value="1"/>
</dbReference>
<comment type="caution">
    <text evidence="7">The sequence shown here is derived from an EMBL/GenBank/DDBJ whole genome shotgun (WGS) entry which is preliminary data.</text>
</comment>
<proteinExistence type="predicted"/>
<organism evidence="7 8">
    <name type="scientific">Prototheca wickerhamii</name>
    <dbReference type="NCBI Taxonomy" id="3111"/>
    <lineage>
        <taxon>Eukaryota</taxon>
        <taxon>Viridiplantae</taxon>
        <taxon>Chlorophyta</taxon>
        <taxon>core chlorophytes</taxon>
        <taxon>Trebouxiophyceae</taxon>
        <taxon>Chlorellales</taxon>
        <taxon>Chlorellaceae</taxon>
        <taxon>Prototheca</taxon>
    </lineage>
</organism>
<evidence type="ECO:0000256" key="3">
    <source>
        <dbReference type="ARBA" id="ARBA00022989"/>
    </source>
</evidence>
<feature type="transmembrane region" description="Helical" evidence="6">
    <location>
        <begin position="605"/>
        <end position="625"/>
    </location>
</feature>
<evidence type="ECO:0000256" key="2">
    <source>
        <dbReference type="ARBA" id="ARBA00022692"/>
    </source>
</evidence>
<evidence type="ECO:0000256" key="1">
    <source>
        <dbReference type="ARBA" id="ARBA00004141"/>
    </source>
</evidence>
<feature type="transmembrane region" description="Helical" evidence="6">
    <location>
        <begin position="28"/>
        <end position="50"/>
    </location>
</feature>
<evidence type="ECO:0000256" key="6">
    <source>
        <dbReference type="SAM" id="Phobius"/>
    </source>
</evidence>
<reference evidence="7" key="1">
    <citation type="submission" date="2021-01" db="EMBL/GenBank/DDBJ databases">
        <authorList>
            <person name="Eckstrom K.M.E."/>
        </authorList>
    </citation>
    <scope>NUCLEOTIDE SEQUENCE</scope>
    <source>
        <strain evidence="7">UVCC 0001</strain>
    </source>
</reference>
<feature type="region of interest" description="Disordered" evidence="5">
    <location>
        <begin position="998"/>
        <end position="1048"/>
    </location>
</feature>
<dbReference type="EMBL" id="JASFZW010000002">
    <property type="protein sequence ID" value="KAK2079837.1"/>
    <property type="molecule type" value="Genomic_DNA"/>
</dbReference>
<feature type="transmembrane region" description="Helical" evidence="6">
    <location>
        <begin position="548"/>
        <end position="568"/>
    </location>
</feature>
<keyword evidence="2 6" id="KW-0812">Transmembrane</keyword>
<evidence type="ECO:0000313" key="8">
    <source>
        <dbReference type="Proteomes" id="UP001255856"/>
    </source>
</evidence>
<sequence length="1048" mass="112505">MTVGIWMSVVFLARPVGRQGMFKMGVHMLVAGGVAVASALACIWITIGILGSYHNSAAKARAAAILLAFSTPCLFLMVLYRLNKPGNKFFGLILLLFFTIALCGTYHVPQPEINSHPAYLFRMVSKMLEDTLALTLGPLRPNGRLALAQGEGAEGGTLNIDAGLYPSVMALHQASYEAGLRITAARAHCSSARLEIDLYRRTHIFPFRAFWRVEILARSLLSAVTVLLYPVQPGKLDLSLVHAHGDLVRAIGRDARSALGALADCLELGASVAAGLEALRALHRSTAALLGALRTLPSDLALAPAGVALHVTTTNLLAATAQIRQLYQALPSALARDEPQAAALVAETLRSIPLAELHGKGSLERASESAELLARDALEALRASAANDCRRRSSLQRADLAEGDDQGDDGAAQASLSWVRAKLQHRSIIRVKPVEPRAPSRWDRWMLGLRAGTGVSSTHLRIATQTCVSYLVIMLFTAIEPIYDGLFKRTVWAMIGTIAVAESSIGVVYHKGLVGMLGTAVGAFLGLGTLYFAVLCNGLSHDNSPGKFIATTVCLTLLTGIIAAMDAWDPRNVFCYTMATILLFGSALPGYVVDTIYWDYSVIRLLLTVIGIAVHMITIQCVFPVSSRHTLRVAMTGVLADVGAAASPALDRFLPSLPGVARAGSPSKPGSPRAVAFAGPPDSPKSGAGSPRSPRGVPSLQRSTLWVGQWSAYEAPPTGAWRRVQDQFQAALRQVWLPEGPDLLQEDHKPLGPMQWEVYRITWKSAVKVAALAEALAPLKYEYELFHRPHRLQTGPAFKCQRLLRHLLNMLTVFACSMDAQRTTCLGLGEADCEKVRRVAEQVQHCLDGLAWTLQGRVQVEDALRLLDDLDYQTEHLFLRFLLDHAGDAKRGDGLAPRAAVQTLGFISLMLNMSWRGLADRYFQEAPLWAVDEDLLLVAQGTLGVTLAAAGAAEEPDLSDGGDAPGEMGVAPAGHKIWYRASIHGSADLLTLANSSADPRQPLRLQLPGAASRASLGTGDGARGNDAAEQEDMAEQGRSGRAGSTSET</sequence>
<comment type="subcellular location">
    <subcellularLocation>
        <location evidence="1">Membrane</location>
        <topology evidence="1">Multi-pass membrane protein</topology>
    </subcellularLocation>
</comment>
<feature type="transmembrane region" description="Helical" evidence="6">
    <location>
        <begin position="574"/>
        <end position="593"/>
    </location>
</feature>
<evidence type="ECO:0000256" key="4">
    <source>
        <dbReference type="ARBA" id="ARBA00023136"/>
    </source>
</evidence>
<evidence type="ECO:0000256" key="5">
    <source>
        <dbReference type="SAM" id="MobiDB-lite"/>
    </source>
</evidence>
<feature type="transmembrane region" description="Helical" evidence="6">
    <location>
        <begin position="462"/>
        <end position="479"/>
    </location>
</feature>
<name>A0AAD9INN5_PROWI</name>
<dbReference type="GO" id="GO:0016020">
    <property type="term" value="C:membrane"/>
    <property type="evidence" value="ECO:0007669"/>
    <property type="project" value="UniProtKB-SubCell"/>
</dbReference>
<dbReference type="AlphaFoldDB" id="A0AAD9INN5"/>
<feature type="transmembrane region" description="Helical" evidence="6">
    <location>
        <begin position="62"/>
        <end position="83"/>
    </location>
</feature>
<protein>
    <submittedName>
        <fullName evidence="7">Uncharacterized protein</fullName>
    </submittedName>
</protein>
<feature type="transmembrane region" description="Helical" evidence="6">
    <location>
        <begin position="491"/>
        <end position="509"/>
    </location>
</feature>
<feature type="region of interest" description="Disordered" evidence="5">
    <location>
        <begin position="664"/>
        <end position="699"/>
    </location>
</feature>
<evidence type="ECO:0000313" key="7">
    <source>
        <dbReference type="EMBL" id="KAK2079837.1"/>
    </source>
</evidence>
<dbReference type="Proteomes" id="UP001255856">
    <property type="component" value="Unassembled WGS sequence"/>
</dbReference>
<keyword evidence="3 6" id="KW-1133">Transmembrane helix</keyword>
<keyword evidence="4 6" id="KW-0472">Membrane</keyword>
<feature type="transmembrane region" description="Helical" evidence="6">
    <location>
        <begin position="89"/>
        <end position="108"/>
    </location>
</feature>
<feature type="transmembrane region" description="Helical" evidence="6">
    <location>
        <begin position="515"/>
        <end position="536"/>
    </location>
</feature>
<accession>A0AAD9INN5</accession>
<keyword evidence="8" id="KW-1185">Reference proteome</keyword>